<protein>
    <recommendedName>
        <fullName evidence="6">Ribosomal RNA small subunit methyltransferase I</fullName>
        <ecNumber evidence="6">2.1.1.198</ecNumber>
    </recommendedName>
    <alternativeName>
        <fullName evidence="6">16S rRNA 2'-O-ribose C1402 methyltransferase</fullName>
    </alternativeName>
    <alternativeName>
        <fullName evidence="6">rRNA (cytidine-2'-O-)-methyltransferase RsmI</fullName>
    </alternativeName>
</protein>
<dbReference type="Gene3D" id="3.40.1010.10">
    <property type="entry name" value="Cobalt-precorrin-4 Transmethylase, Domain 1"/>
    <property type="match status" value="1"/>
</dbReference>
<dbReference type="PIRSF" id="PIRSF005917">
    <property type="entry name" value="MTase_YraL"/>
    <property type="match status" value="1"/>
</dbReference>
<keyword evidence="1 6" id="KW-0963">Cytoplasm</keyword>
<dbReference type="SUPFAM" id="SSF53790">
    <property type="entry name" value="Tetrapyrrole methylase"/>
    <property type="match status" value="1"/>
</dbReference>
<comment type="subcellular location">
    <subcellularLocation>
        <location evidence="6">Cytoplasm</location>
    </subcellularLocation>
</comment>
<dbReference type="InterPro" id="IPR035996">
    <property type="entry name" value="4pyrrol_Methylase_sf"/>
</dbReference>
<dbReference type="PANTHER" id="PTHR46111:SF1">
    <property type="entry name" value="RIBOSOMAL RNA SMALL SUBUNIT METHYLTRANSFERASE I"/>
    <property type="match status" value="1"/>
</dbReference>
<dbReference type="InterPro" id="IPR000878">
    <property type="entry name" value="4pyrrol_Mease"/>
</dbReference>
<keyword evidence="3 6" id="KW-0489">Methyltransferase</keyword>
<feature type="domain" description="Tetrapyrrole methylase" evidence="8">
    <location>
        <begin position="2"/>
        <end position="226"/>
    </location>
</feature>
<organism evidence="9 10">
    <name type="scientific">candidate division WS5 bacterium</name>
    <dbReference type="NCBI Taxonomy" id="2093353"/>
    <lineage>
        <taxon>Bacteria</taxon>
        <taxon>candidate division WS5</taxon>
    </lineage>
</organism>
<dbReference type="Pfam" id="PF00590">
    <property type="entry name" value="TP_methylase"/>
    <property type="match status" value="1"/>
</dbReference>
<evidence type="ECO:0000256" key="4">
    <source>
        <dbReference type="ARBA" id="ARBA00022679"/>
    </source>
</evidence>
<dbReference type="InterPro" id="IPR008189">
    <property type="entry name" value="rRNA_ssu_MeTfrase_I"/>
</dbReference>
<dbReference type="FunFam" id="3.30.950.10:FF:000002">
    <property type="entry name" value="Ribosomal RNA small subunit methyltransferase I"/>
    <property type="match status" value="1"/>
</dbReference>
<dbReference type="AlphaFoldDB" id="A0A419DG08"/>
<comment type="similarity">
    <text evidence="6">Belongs to the methyltransferase superfamily. RsmI family.</text>
</comment>
<dbReference type="EC" id="2.1.1.198" evidence="6"/>
<dbReference type="Proteomes" id="UP000285655">
    <property type="component" value="Unassembled WGS sequence"/>
</dbReference>
<dbReference type="Gene3D" id="3.30.950.10">
    <property type="entry name" value="Methyltransferase, Cobalt-precorrin-4 Transmethylase, Domain 2"/>
    <property type="match status" value="1"/>
</dbReference>
<comment type="function">
    <text evidence="6">Catalyzes the 2'-O-methylation of the ribose of cytidine 1402 (C1402) in 16S rRNA.</text>
</comment>
<dbReference type="NCBIfam" id="TIGR00096">
    <property type="entry name" value="16S rRNA (cytidine(1402)-2'-O)-methyltransferase"/>
    <property type="match status" value="1"/>
</dbReference>
<dbReference type="GO" id="GO:0070677">
    <property type="term" value="F:rRNA (cytosine-2'-O-)-methyltransferase activity"/>
    <property type="evidence" value="ECO:0007669"/>
    <property type="project" value="UniProtKB-UniRule"/>
</dbReference>
<keyword evidence="4 6" id="KW-0808">Transferase</keyword>
<evidence type="ECO:0000259" key="8">
    <source>
        <dbReference type="Pfam" id="PF00590"/>
    </source>
</evidence>
<keyword evidence="5 6" id="KW-0949">S-adenosyl-L-methionine</keyword>
<evidence type="ECO:0000313" key="10">
    <source>
        <dbReference type="Proteomes" id="UP000285655"/>
    </source>
</evidence>
<evidence type="ECO:0000256" key="7">
    <source>
        <dbReference type="SAM" id="MobiDB-lite"/>
    </source>
</evidence>
<dbReference type="FunFam" id="3.40.1010.10:FF:000007">
    <property type="entry name" value="Ribosomal RNA small subunit methyltransferase I"/>
    <property type="match status" value="1"/>
</dbReference>
<gene>
    <name evidence="6 9" type="primary">rsmI</name>
    <name evidence="9" type="ORF">C4544_01045</name>
</gene>
<feature type="region of interest" description="Disordered" evidence="7">
    <location>
        <begin position="56"/>
        <end position="79"/>
    </location>
</feature>
<name>A0A419DG08_9BACT</name>
<evidence type="ECO:0000256" key="6">
    <source>
        <dbReference type="HAMAP-Rule" id="MF_01877"/>
    </source>
</evidence>
<dbReference type="GO" id="GO:0005737">
    <property type="term" value="C:cytoplasm"/>
    <property type="evidence" value="ECO:0007669"/>
    <property type="project" value="UniProtKB-SubCell"/>
</dbReference>
<evidence type="ECO:0000256" key="2">
    <source>
        <dbReference type="ARBA" id="ARBA00022552"/>
    </source>
</evidence>
<comment type="caution">
    <text evidence="9">The sequence shown here is derived from an EMBL/GenBank/DDBJ whole genome shotgun (WGS) entry which is preliminary data.</text>
</comment>
<reference evidence="9 10" key="1">
    <citation type="journal article" date="2017" name="ISME J.">
        <title>Energy and carbon metabolisms in a deep terrestrial subsurface fluid microbial community.</title>
        <authorList>
            <person name="Momper L."/>
            <person name="Jungbluth S.P."/>
            <person name="Lee M.D."/>
            <person name="Amend J.P."/>
        </authorList>
    </citation>
    <scope>NUCLEOTIDE SEQUENCE [LARGE SCALE GENOMIC DNA]</scope>
    <source>
        <strain evidence="9">SURF_29</strain>
    </source>
</reference>
<evidence type="ECO:0000256" key="1">
    <source>
        <dbReference type="ARBA" id="ARBA00022490"/>
    </source>
</evidence>
<dbReference type="HAMAP" id="MF_01877">
    <property type="entry name" value="16SrRNA_methyltr_I"/>
    <property type="match status" value="1"/>
</dbReference>
<dbReference type="PANTHER" id="PTHR46111">
    <property type="entry name" value="RIBOSOMAL RNA SMALL SUBUNIT METHYLTRANSFERASE I"/>
    <property type="match status" value="1"/>
</dbReference>
<evidence type="ECO:0000256" key="5">
    <source>
        <dbReference type="ARBA" id="ARBA00022691"/>
    </source>
</evidence>
<comment type="catalytic activity">
    <reaction evidence="6">
        <text>cytidine(1402) in 16S rRNA + S-adenosyl-L-methionine = 2'-O-methylcytidine(1402) in 16S rRNA + S-adenosyl-L-homocysteine + H(+)</text>
        <dbReference type="Rhea" id="RHEA:42924"/>
        <dbReference type="Rhea" id="RHEA-COMP:10285"/>
        <dbReference type="Rhea" id="RHEA-COMP:10286"/>
        <dbReference type="ChEBI" id="CHEBI:15378"/>
        <dbReference type="ChEBI" id="CHEBI:57856"/>
        <dbReference type="ChEBI" id="CHEBI:59789"/>
        <dbReference type="ChEBI" id="CHEBI:74495"/>
        <dbReference type="ChEBI" id="CHEBI:82748"/>
        <dbReference type="EC" id="2.1.1.198"/>
    </reaction>
</comment>
<dbReference type="InterPro" id="IPR014777">
    <property type="entry name" value="4pyrrole_Mease_sub1"/>
</dbReference>
<dbReference type="InterPro" id="IPR014776">
    <property type="entry name" value="4pyrrole_Mease_sub2"/>
</dbReference>
<dbReference type="EMBL" id="QZJW01000005">
    <property type="protein sequence ID" value="RJO62069.1"/>
    <property type="molecule type" value="Genomic_DNA"/>
</dbReference>
<proteinExistence type="inferred from homology"/>
<accession>A0A419DG08</accession>
<evidence type="ECO:0000313" key="9">
    <source>
        <dbReference type="EMBL" id="RJO62069.1"/>
    </source>
</evidence>
<keyword evidence="2 6" id="KW-0698">rRNA processing</keyword>
<evidence type="ECO:0000256" key="3">
    <source>
        <dbReference type="ARBA" id="ARBA00022603"/>
    </source>
</evidence>
<sequence length="245" mass="27104">MMLYIVSTPIGNLDDVTLRALNVLKSVDYIACEDTRHTKILLAKYDILPKKSEALNSKSATNPNIPNSKNETTGPTLVSYHQHSGESKIAQIIDLLEKGKDLALVTDAGTPGISDPGSLLIKKAIEKGIEITSVPGPSAFVSALSISGFDTREFVFIGFLPHKKGRQTKLKEIAGEKRTVVMYESVHRIKKLLKELDEIMPERNICVTRELTKKFEEIYRGKPGEIVDIIKEKGEFAVVIEGKND</sequence>
<dbReference type="CDD" id="cd11648">
    <property type="entry name" value="RsmI"/>
    <property type="match status" value="1"/>
</dbReference>